<keyword evidence="5 9" id="KW-0547">Nucleotide-binding</keyword>
<dbReference type="Gene3D" id="3.40.1160.10">
    <property type="entry name" value="Acetylglutamate kinase-like"/>
    <property type="match status" value="1"/>
</dbReference>
<dbReference type="FunFam" id="3.40.1160.10:FF:000004">
    <property type="entry name" value="Acetylglutamate kinase"/>
    <property type="match status" value="1"/>
</dbReference>
<evidence type="ECO:0000313" key="11">
    <source>
        <dbReference type="EMBL" id="MQT48830.1"/>
    </source>
</evidence>
<dbReference type="UniPathway" id="UPA00068">
    <property type="reaction ID" value="UER00107"/>
</dbReference>
<dbReference type="InterPro" id="IPR037528">
    <property type="entry name" value="ArgB"/>
</dbReference>
<proteinExistence type="inferred from homology"/>
<protein>
    <recommendedName>
        <fullName evidence="9">Acetylglutamate kinase</fullName>
        <ecNumber evidence="9">2.7.2.8</ecNumber>
    </recommendedName>
    <alternativeName>
        <fullName evidence="9">N-acetyl-L-glutamate 5-phosphotransferase</fullName>
    </alternativeName>
    <alternativeName>
        <fullName evidence="9">NAG kinase</fullName>
        <shortName evidence="9">NAGK</shortName>
    </alternativeName>
</protein>
<dbReference type="PRINTS" id="PR00474">
    <property type="entry name" value="GLU5KINASE"/>
</dbReference>
<evidence type="ECO:0000256" key="2">
    <source>
        <dbReference type="ARBA" id="ARBA00022571"/>
    </source>
</evidence>
<name>A0A7X1WBM0_9PSED</name>
<comment type="caution">
    <text evidence="11">The sequence shown here is derived from an EMBL/GenBank/DDBJ whole genome shotgun (WGS) entry which is preliminary data.</text>
</comment>
<dbReference type="GO" id="GO:0042450">
    <property type="term" value="P:L-arginine biosynthetic process via ornithine"/>
    <property type="evidence" value="ECO:0007669"/>
    <property type="project" value="UniProtKB-UniRule"/>
</dbReference>
<keyword evidence="6 9" id="KW-0418">Kinase</keyword>
<keyword evidence="2 9" id="KW-0055">Arginine biosynthesis</keyword>
<keyword evidence="9" id="KW-0963">Cytoplasm</keyword>
<evidence type="ECO:0000256" key="3">
    <source>
        <dbReference type="ARBA" id="ARBA00022605"/>
    </source>
</evidence>
<evidence type="ECO:0000256" key="7">
    <source>
        <dbReference type="ARBA" id="ARBA00022840"/>
    </source>
</evidence>
<comment type="catalytic activity">
    <reaction evidence="8 9">
        <text>N-acetyl-L-glutamate + ATP = N-acetyl-L-glutamyl 5-phosphate + ADP</text>
        <dbReference type="Rhea" id="RHEA:14629"/>
        <dbReference type="ChEBI" id="CHEBI:30616"/>
        <dbReference type="ChEBI" id="CHEBI:44337"/>
        <dbReference type="ChEBI" id="CHEBI:57936"/>
        <dbReference type="ChEBI" id="CHEBI:456216"/>
        <dbReference type="EC" id="2.7.2.8"/>
    </reaction>
</comment>
<dbReference type="NCBIfam" id="TIGR00761">
    <property type="entry name" value="argB"/>
    <property type="match status" value="1"/>
</dbReference>
<feature type="binding site" evidence="9">
    <location>
        <position position="195"/>
    </location>
    <ligand>
        <name>substrate</name>
    </ligand>
</feature>
<feature type="binding site" evidence="9">
    <location>
        <position position="90"/>
    </location>
    <ligand>
        <name>substrate</name>
    </ligand>
</feature>
<dbReference type="InterPro" id="IPR001048">
    <property type="entry name" value="Asp/Glu/Uridylate_kinase"/>
</dbReference>
<evidence type="ECO:0000259" key="10">
    <source>
        <dbReference type="Pfam" id="PF00696"/>
    </source>
</evidence>
<dbReference type="PANTHER" id="PTHR23342:SF0">
    <property type="entry name" value="N-ACETYLGLUTAMATE SYNTHASE, MITOCHONDRIAL"/>
    <property type="match status" value="1"/>
</dbReference>
<dbReference type="CDD" id="cd04250">
    <property type="entry name" value="AAK_NAGK-C"/>
    <property type="match status" value="1"/>
</dbReference>
<dbReference type="EMBL" id="WIWJ01000039">
    <property type="protein sequence ID" value="MQT48830.1"/>
    <property type="molecule type" value="Genomic_DNA"/>
</dbReference>
<dbReference type="Pfam" id="PF00696">
    <property type="entry name" value="AA_kinase"/>
    <property type="match status" value="1"/>
</dbReference>
<comment type="function">
    <text evidence="9">Catalyzes the ATP-dependent phosphorylation of N-acetyl-L-glutamate.</text>
</comment>
<dbReference type="RefSeq" id="WP_153429845.1">
    <property type="nucleotide sequence ID" value="NZ_WIWJ01000039.1"/>
</dbReference>
<comment type="pathway">
    <text evidence="1 9">Amino-acid biosynthesis; L-arginine biosynthesis; N(2)-acetyl-L-ornithine from L-glutamate: step 2/4.</text>
</comment>
<dbReference type="PIRSF" id="PIRSF000728">
    <property type="entry name" value="NAGK"/>
    <property type="match status" value="1"/>
</dbReference>
<gene>
    <name evidence="9 11" type="primary">argB</name>
    <name evidence="11" type="ORF">GHO40_19180</name>
</gene>
<sequence>MTLERDAASNVAKVLSEALPYIRRYVGKTLVIKYGGNAMENDDLKTGFARDIVLMKAVGIHPVVVHGGGPQIGDLLKRLSIESHFIDGMRVTDSQTMDVVEMVLGGDVNKEIVNLINRHGGSAIGLTGKDAGLIQAKKMVVKRQTPEMTTPEIIDFGHVGEVTGINTDLLNMLTKGDFIPVIAPIGVGADGESYNINADFVAGKVAEALKAEKLMLLTNIAGLMDKEGHVLTGLTTAQVDGLIEDGTIYGGMLPKIRCALEAVQGGVTTAHIVDGRVPNAVLLEIFTDTGVGTLISNSKPAA</sequence>
<comment type="subcellular location">
    <subcellularLocation>
        <location evidence="9">Cytoplasm</location>
    </subcellularLocation>
</comment>
<feature type="domain" description="Aspartate/glutamate/uridylate kinase" evidence="10">
    <location>
        <begin position="28"/>
        <end position="274"/>
    </location>
</feature>
<evidence type="ECO:0000256" key="4">
    <source>
        <dbReference type="ARBA" id="ARBA00022679"/>
    </source>
</evidence>
<dbReference type="InterPro" id="IPR041727">
    <property type="entry name" value="NAGK-C"/>
</dbReference>
<feature type="site" description="Transition state stabilizer" evidence="9">
    <location>
        <position position="255"/>
    </location>
</feature>
<dbReference type="GO" id="GO:0005524">
    <property type="term" value="F:ATP binding"/>
    <property type="evidence" value="ECO:0007669"/>
    <property type="project" value="UniProtKB-UniRule"/>
</dbReference>
<feature type="binding site" evidence="9">
    <location>
        <begin position="68"/>
        <end position="69"/>
    </location>
    <ligand>
        <name>substrate</name>
    </ligand>
</feature>
<evidence type="ECO:0000256" key="1">
    <source>
        <dbReference type="ARBA" id="ARBA00004828"/>
    </source>
</evidence>
<dbReference type="GO" id="GO:0003991">
    <property type="term" value="F:acetylglutamate kinase activity"/>
    <property type="evidence" value="ECO:0007669"/>
    <property type="project" value="UniProtKB-UniRule"/>
</dbReference>
<dbReference type="InterPro" id="IPR004662">
    <property type="entry name" value="AcgluKinase_fam"/>
</dbReference>
<dbReference type="Proteomes" id="UP000441404">
    <property type="component" value="Unassembled WGS sequence"/>
</dbReference>
<feature type="site" description="Transition state stabilizer" evidence="9">
    <location>
        <position position="33"/>
    </location>
</feature>
<dbReference type="EC" id="2.7.2.8" evidence="9"/>
<evidence type="ECO:0000313" key="12">
    <source>
        <dbReference type="Proteomes" id="UP000441404"/>
    </source>
</evidence>
<keyword evidence="7 9" id="KW-0067">ATP-binding</keyword>
<dbReference type="InterPro" id="IPR001057">
    <property type="entry name" value="Glu/AcGlu_kinase"/>
</dbReference>
<dbReference type="InterPro" id="IPR036393">
    <property type="entry name" value="AceGlu_kinase-like_sf"/>
</dbReference>
<accession>A0A7X1WBM0</accession>
<dbReference type="PANTHER" id="PTHR23342">
    <property type="entry name" value="N-ACETYLGLUTAMATE SYNTHASE"/>
    <property type="match status" value="1"/>
</dbReference>
<keyword evidence="3 9" id="KW-0028">Amino-acid biosynthesis</keyword>
<dbReference type="HAMAP" id="MF_00082">
    <property type="entry name" value="ArgB"/>
    <property type="match status" value="1"/>
</dbReference>
<evidence type="ECO:0000256" key="6">
    <source>
        <dbReference type="ARBA" id="ARBA00022777"/>
    </source>
</evidence>
<keyword evidence="4 9" id="KW-0808">Transferase</keyword>
<evidence type="ECO:0000256" key="5">
    <source>
        <dbReference type="ARBA" id="ARBA00022741"/>
    </source>
</evidence>
<evidence type="ECO:0000256" key="8">
    <source>
        <dbReference type="ARBA" id="ARBA00048141"/>
    </source>
</evidence>
<dbReference type="GO" id="GO:0005737">
    <property type="term" value="C:cytoplasm"/>
    <property type="evidence" value="ECO:0007669"/>
    <property type="project" value="UniProtKB-SubCell"/>
</dbReference>
<dbReference type="SUPFAM" id="SSF53633">
    <property type="entry name" value="Carbamate kinase-like"/>
    <property type="match status" value="1"/>
</dbReference>
<dbReference type="AlphaFoldDB" id="A0A7X1WBM0"/>
<comment type="similarity">
    <text evidence="9">Belongs to the acetylglutamate kinase family. ArgB subfamily.</text>
</comment>
<organism evidence="11 12">
    <name type="scientific">Pseudomonas helleri</name>
    <dbReference type="NCBI Taxonomy" id="1608996"/>
    <lineage>
        <taxon>Bacteria</taxon>
        <taxon>Pseudomonadati</taxon>
        <taxon>Pseudomonadota</taxon>
        <taxon>Gammaproteobacteria</taxon>
        <taxon>Pseudomonadales</taxon>
        <taxon>Pseudomonadaceae</taxon>
        <taxon>Pseudomonas</taxon>
    </lineage>
</organism>
<evidence type="ECO:0000256" key="9">
    <source>
        <dbReference type="HAMAP-Rule" id="MF_00082"/>
    </source>
</evidence>
<reference evidence="11 12" key="1">
    <citation type="submission" date="2019-10" db="EMBL/GenBank/DDBJ databases">
        <title>Evaluation of single-gene subtyping targets for Pseudomonas.</title>
        <authorList>
            <person name="Reichler S.J."/>
            <person name="Orsi R.H."/>
            <person name="Wiedmann M."/>
            <person name="Martin N.H."/>
            <person name="Murphy S.I."/>
        </authorList>
    </citation>
    <scope>NUCLEOTIDE SEQUENCE [LARGE SCALE GENOMIC DNA]</scope>
    <source>
        <strain evidence="11 12">FSL R10-3257</strain>
    </source>
</reference>